<evidence type="ECO:0000313" key="2">
    <source>
        <dbReference type="EMBL" id="KKN47815.1"/>
    </source>
</evidence>
<accession>A0A0F9QU60</accession>
<gene>
    <name evidence="2" type="ORF">LCGC14_0659360</name>
</gene>
<comment type="caution">
    <text evidence="2">The sequence shown here is derived from an EMBL/GenBank/DDBJ whole genome shotgun (WGS) entry which is preliminary data.</text>
</comment>
<evidence type="ECO:0000256" key="1">
    <source>
        <dbReference type="SAM" id="MobiDB-lite"/>
    </source>
</evidence>
<reference evidence="2" key="1">
    <citation type="journal article" date="2015" name="Nature">
        <title>Complex archaea that bridge the gap between prokaryotes and eukaryotes.</title>
        <authorList>
            <person name="Spang A."/>
            <person name="Saw J.H."/>
            <person name="Jorgensen S.L."/>
            <person name="Zaremba-Niedzwiedzka K."/>
            <person name="Martijn J."/>
            <person name="Lind A.E."/>
            <person name="van Eijk R."/>
            <person name="Schleper C."/>
            <person name="Guy L."/>
            <person name="Ettema T.J."/>
        </authorList>
    </citation>
    <scope>NUCLEOTIDE SEQUENCE</scope>
</reference>
<sequence length="188" mass="20305">MSEQQAIETDEIEFGEEASGEQKTSSDGLPPAEGQGLDLSESDRSDGPNSAPLEAELPDDPEEKPEKPKRGVLPDLIAMQFLGIPNVVDHYRSGTHHCKISDPDSCLIDVPPQEAKRLLTKFPEQWRMQYDAATAKHIGKLLKNKTFGPIVNGASVQAIEGVAKILQADGTEIVLPAGSRVTVEPGVR</sequence>
<feature type="region of interest" description="Disordered" evidence="1">
    <location>
        <begin position="1"/>
        <end position="72"/>
    </location>
</feature>
<organism evidence="2">
    <name type="scientific">marine sediment metagenome</name>
    <dbReference type="NCBI Taxonomy" id="412755"/>
    <lineage>
        <taxon>unclassified sequences</taxon>
        <taxon>metagenomes</taxon>
        <taxon>ecological metagenomes</taxon>
    </lineage>
</organism>
<protein>
    <submittedName>
        <fullName evidence="2">Uncharacterized protein</fullName>
    </submittedName>
</protein>
<proteinExistence type="predicted"/>
<feature type="compositionally biased region" description="Acidic residues" evidence="1">
    <location>
        <begin position="8"/>
        <end position="19"/>
    </location>
</feature>
<dbReference type="EMBL" id="LAZR01001256">
    <property type="protein sequence ID" value="KKN47815.1"/>
    <property type="molecule type" value="Genomic_DNA"/>
</dbReference>
<dbReference type="AlphaFoldDB" id="A0A0F9QU60"/>
<name>A0A0F9QU60_9ZZZZ</name>